<feature type="compositionally biased region" description="Polar residues" evidence="4">
    <location>
        <begin position="662"/>
        <end position="675"/>
    </location>
</feature>
<accession>A0A087G2B3</accession>
<dbReference type="Pfam" id="PF08244">
    <property type="entry name" value="Glyco_hydro_32C"/>
    <property type="match status" value="1"/>
</dbReference>
<feature type="compositionally biased region" description="Basic and acidic residues" evidence="4">
    <location>
        <begin position="979"/>
        <end position="993"/>
    </location>
</feature>
<proteinExistence type="inferred from homology"/>
<feature type="signal peptide" evidence="5">
    <location>
        <begin position="1"/>
        <end position="21"/>
    </location>
</feature>
<dbReference type="FunFam" id="2.115.10.20:FF:000001">
    <property type="entry name" value="Beta-fructofuranosidase, insoluble isoenzyme CWINV1"/>
    <property type="match status" value="1"/>
</dbReference>
<gene>
    <name evidence="8" type="ORF">AALP_AAs47660U000100</name>
</gene>
<name>A0A087G2B3_ARAAL</name>
<dbReference type="InterPro" id="IPR050551">
    <property type="entry name" value="Fructan_Metab_Enzymes"/>
</dbReference>
<keyword evidence="9" id="KW-1185">Reference proteome</keyword>
<keyword evidence="2" id="KW-0378">Hydrolase</keyword>
<keyword evidence="3" id="KW-0326">Glycosidase</keyword>
<feature type="chain" id="PRO_5001821509" evidence="5">
    <location>
        <begin position="22"/>
        <end position="1306"/>
    </location>
</feature>
<dbReference type="EMBL" id="KL973068">
    <property type="protein sequence ID" value="KFK24015.1"/>
    <property type="molecule type" value="Genomic_DNA"/>
</dbReference>
<feature type="domain" description="Glycosyl hydrolase family 32 N-terminal" evidence="6">
    <location>
        <begin position="53"/>
        <end position="371"/>
    </location>
</feature>
<evidence type="ECO:0000256" key="5">
    <source>
        <dbReference type="SAM" id="SignalP"/>
    </source>
</evidence>
<feature type="region of interest" description="Disordered" evidence="4">
    <location>
        <begin position="925"/>
        <end position="1059"/>
    </location>
</feature>
<dbReference type="Gene3D" id="2.115.10.20">
    <property type="entry name" value="Glycosyl hydrolase domain, family 43"/>
    <property type="match status" value="1"/>
</dbReference>
<evidence type="ECO:0000313" key="9">
    <source>
        <dbReference type="Proteomes" id="UP000029120"/>
    </source>
</evidence>
<evidence type="ECO:0000259" key="7">
    <source>
        <dbReference type="Pfam" id="PF08244"/>
    </source>
</evidence>
<evidence type="ECO:0000256" key="1">
    <source>
        <dbReference type="ARBA" id="ARBA00009902"/>
    </source>
</evidence>
<evidence type="ECO:0000256" key="4">
    <source>
        <dbReference type="SAM" id="MobiDB-lite"/>
    </source>
</evidence>
<dbReference type="Gene3D" id="2.60.120.560">
    <property type="entry name" value="Exo-inulinase, domain 1"/>
    <property type="match status" value="1"/>
</dbReference>
<dbReference type="FunFam" id="2.60.120.560:FF:000002">
    <property type="entry name" value="Beta-fructofuranosidase, insoluble isoenzyme CWINV1"/>
    <property type="match status" value="1"/>
</dbReference>
<dbReference type="eggNOG" id="KOG0228">
    <property type="taxonomic scope" value="Eukaryota"/>
</dbReference>
<dbReference type="PROSITE" id="PS00609">
    <property type="entry name" value="GLYCOSYL_HYDROL_F32"/>
    <property type="match status" value="1"/>
</dbReference>
<feature type="domain" description="Glycosyl hydrolase family 32 C-terminal" evidence="7">
    <location>
        <begin position="374"/>
        <end position="578"/>
    </location>
</feature>
<dbReference type="InterPro" id="IPR018053">
    <property type="entry name" value="Glyco_hydro_32_AS"/>
</dbReference>
<dbReference type="GO" id="GO:0004553">
    <property type="term" value="F:hydrolase activity, hydrolyzing O-glycosyl compounds"/>
    <property type="evidence" value="ECO:0007669"/>
    <property type="project" value="InterPro"/>
</dbReference>
<dbReference type="PANTHER" id="PTHR31953">
    <property type="entry name" value="BETA-FRUCTOFURANOSIDASE, INSOLUBLE ISOENZYME CWINV1-RELATED"/>
    <property type="match status" value="1"/>
</dbReference>
<dbReference type="InterPro" id="IPR013189">
    <property type="entry name" value="Glyco_hydro_32_C"/>
</dbReference>
<sequence length="1306" mass="146396">MGASNIIYVLLLLVLINLGNHNIKGIDAFHHTYEKLQSQSVESVNHLHRTGFHFQPPKNWINDPNGPVYYMGFYHLFYQYNPNGAVWGSIVWAHSVSRDLVNWEALEPAIYPSEWFDIGGTWSGSITIVPCKGPVILYTSLNLNETQMQSYAIPQDPSDPYLRKWIKPDDNPIAMPDYTMNGSAFRDPSKAWFSKDGHWRTVVGSKRKHRGIAYIYRSRDFKHWVKAKHPVHSKEQTGMWECPDFFPVSLTDFNNGLDLDYVGPNAKHVLKVSLDLTRYDYYTLGKYDPKKDRYVPDGDSPDGWDGLRFDYGNFYASKTFFDYKKNRRILWGWANESDTRNDDILKGWAGLQAIPRTVLLDSSKKQLVFWPIEEIESLRSNSVRLNNLDIKMGQRLEVKGITPAQADVEVTFYVGSLDKAETFDPSYTFKPLDLCKLKGSNVTGGVGPFGLITLATPDLEEYTPVFFRVFKDTSTHKPKVLICADARPSSLKQDQGPSPKEKMYKPSFAGFVDVDLSYGRISLRSLIDHSVVESFGALGKTVITSRVYPVEAVKEKAHLYVFNNGTQTVNVESLNAWNSSESVKLNRRRVRVDPDVTLAHASDHMFDVSIPTGVPLIGRSDRRSSDVLSPEIELPAYRPEVGPPQGTGPSSPRPAHRDSTEEGSSYANPETSSKGSDLLDRVKTDDGTSGGDKRSLVNFRNTEPKSPGPGLGHGIRLDDTNDIASSLRTRLVNALNPAGGWEGISILYPQANDRPWSPPPGYMCVYECFIKNGGLCFPIPRLLLQYCHRRRIALSQLTHGLIRTMMAVVVHAAKHGGVVILDEFEEISSFSPIGNTGRFYVSPRGDYQLVAGHNSQVNRHRWSRYFYVDISQRTIGGFSKPIRAGWNFRPIEHVKRKTPEDSVITLLRKNKSHIRDFYIPLEDNSPDLPPDWNKKSNSSRKKKSSTPAKKKTAPTQARSKGSSMVKLNLDVVDSDEELELPRADPPAKRDGLQPEKAPITHGQSKGMVEGLLAESRRADEARLEKERQKEEARPKLREDEKKKKAETEAKKKQREARNKAELEVAKFKDLFNHSQQMNGELIAGRDELNSKVAALTSALAEAEELKKNEVSRIEGEVAELRSSSKDAVARAVGEMKRRAKDKLRRSLEIMEERSRAQTEVDRLASLASQVVGTIRRMDKAAKEGAQVDAAKKKKLEARLAAYTAEADAIVLPPIPEDSSDDEGVESRRNVALDISSSYSSDDEAQRTEVDGRMSVAGKTPDITLAEIEVAANSEAQVEVNQLELELFGGEAGGQRRGCWGRRARCC</sequence>
<dbReference type="SUPFAM" id="SSF75005">
    <property type="entry name" value="Arabinanase/levansucrase/invertase"/>
    <property type="match status" value="1"/>
</dbReference>
<dbReference type="SMART" id="SM00640">
    <property type="entry name" value="Glyco_32"/>
    <property type="match status" value="1"/>
</dbReference>
<feature type="region of interest" description="Disordered" evidence="4">
    <location>
        <begin position="1212"/>
        <end position="1252"/>
    </location>
</feature>
<reference evidence="9" key="1">
    <citation type="journal article" date="2015" name="Nat. Plants">
        <title>Genome expansion of Arabis alpina linked with retrotransposition and reduced symmetric DNA methylation.</title>
        <authorList>
            <person name="Willing E.M."/>
            <person name="Rawat V."/>
            <person name="Mandakova T."/>
            <person name="Maumus F."/>
            <person name="James G.V."/>
            <person name="Nordstroem K.J."/>
            <person name="Becker C."/>
            <person name="Warthmann N."/>
            <person name="Chica C."/>
            <person name="Szarzynska B."/>
            <person name="Zytnicki M."/>
            <person name="Albani M.C."/>
            <person name="Kiefer C."/>
            <person name="Bergonzi S."/>
            <person name="Castaings L."/>
            <person name="Mateos J.L."/>
            <person name="Berns M.C."/>
            <person name="Bujdoso N."/>
            <person name="Piofczyk T."/>
            <person name="de Lorenzo L."/>
            <person name="Barrero-Sicilia C."/>
            <person name="Mateos I."/>
            <person name="Piednoel M."/>
            <person name="Hagmann J."/>
            <person name="Chen-Min-Tao R."/>
            <person name="Iglesias-Fernandez R."/>
            <person name="Schuster S.C."/>
            <person name="Alonso-Blanco C."/>
            <person name="Roudier F."/>
            <person name="Carbonero P."/>
            <person name="Paz-Ares J."/>
            <person name="Davis S.J."/>
            <person name="Pecinka A."/>
            <person name="Quesneville H."/>
            <person name="Colot V."/>
            <person name="Lysak M.A."/>
            <person name="Weigel D."/>
            <person name="Coupland G."/>
            <person name="Schneeberger K."/>
        </authorList>
    </citation>
    <scope>NUCLEOTIDE SEQUENCE [LARGE SCALE GENOMIC DNA]</scope>
    <source>
        <strain evidence="9">cv. Pajares</strain>
    </source>
</reference>
<organism evidence="8 9">
    <name type="scientific">Arabis alpina</name>
    <name type="common">Alpine rock-cress</name>
    <dbReference type="NCBI Taxonomy" id="50452"/>
    <lineage>
        <taxon>Eukaryota</taxon>
        <taxon>Viridiplantae</taxon>
        <taxon>Streptophyta</taxon>
        <taxon>Embryophyta</taxon>
        <taxon>Tracheophyta</taxon>
        <taxon>Spermatophyta</taxon>
        <taxon>Magnoliopsida</taxon>
        <taxon>eudicotyledons</taxon>
        <taxon>Gunneridae</taxon>
        <taxon>Pentapetalae</taxon>
        <taxon>rosids</taxon>
        <taxon>malvids</taxon>
        <taxon>Brassicales</taxon>
        <taxon>Brassicaceae</taxon>
        <taxon>Arabideae</taxon>
        <taxon>Arabis</taxon>
    </lineage>
</organism>
<dbReference type="InterPro" id="IPR013320">
    <property type="entry name" value="ConA-like_dom_sf"/>
</dbReference>
<dbReference type="SUPFAM" id="SSF49899">
    <property type="entry name" value="Concanavalin A-like lectins/glucanases"/>
    <property type="match status" value="1"/>
</dbReference>
<evidence type="ECO:0000313" key="8">
    <source>
        <dbReference type="EMBL" id="KFK24015.1"/>
    </source>
</evidence>
<dbReference type="CDD" id="cd18624">
    <property type="entry name" value="GH32_Fruct1-like"/>
    <property type="match status" value="1"/>
</dbReference>
<dbReference type="Gramene" id="KFK24015">
    <property type="protein sequence ID" value="KFK24015"/>
    <property type="gene ID" value="AALP_AAs47660U000100"/>
</dbReference>
<comment type="similarity">
    <text evidence="1">Belongs to the glycosyl hydrolase 32 family.</text>
</comment>
<feature type="compositionally biased region" description="Basic and acidic residues" evidence="4">
    <location>
        <begin position="677"/>
        <end position="695"/>
    </location>
</feature>
<evidence type="ECO:0000256" key="3">
    <source>
        <dbReference type="ARBA" id="ARBA00023295"/>
    </source>
</evidence>
<feature type="compositionally biased region" description="Basic and acidic residues" evidence="4">
    <location>
        <begin position="1014"/>
        <end position="1059"/>
    </location>
</feature>
<evidence type="ECO:0000259" key="6">
    <source>
        <dbReference type="Pfam" id="PF00251"/>
    </source>
</evidence>
<dbReference type="Pfam" id="PF00251">
    <property type="entry name" value="Glyco_hydro_32N"/>
    <property type="match status" value="1"/>
</dbReference>
<feature type="region of interest" description="Disordered" evidence="4">
    <location>
        <begin position="613"/>
        <end position="717"/>
    </location>
</feature>
<keyword evidence="5" id="KW-0732">Signal</keyword>
<dbReference type="InterPro" id="IPR001362">
    <property type="entry name" value="Glyco_hydro_32"/>
</dbReference>
<feature type="compositionally biased region" description="Basic residues" evidence="4">
    <location>
        <begin position="937"/>
        <end position="952"/>
    </location>
</feature>
<evidence type="ECO:0000256" key="2">
    <source>
        <dbReference type="ARBA" id="ARBA00022801"/>
    </source>
</evidence>
<dbReference type="Proteomes" id="UP000029120">
    <property type="component" value="Unassembled WGS sequence"/>
</dbReference>
<dbReference type="OrthoDB" id="202537at2759"/>
<dbReference type="GO" id="GO:0005975">
    <property type="term" value="P:carbohydrate metabolic process"/>
    <property type="evidence" value="ECO:0007669"/>
    <property type="project" value="InterPro"/>
</dbReference>
<dbReference type="InterPro" id="IPR013148">
    <property type="entry name" value="Glyco_hydro_32_N"/>
</dbReference>
<protein>
    <submittedName>
        <fullName evidence="8">Uncharacterized protein</fullName>
    </submittedName>
</protein>
<dbReference type="InterPro" id="IPR023296">
    <property type="entry name" value="Glyco_hydro_beta-prop_sf"/>
</dbReference>